<organism evidence="3 4">
    <name type="scientific">Arctia plantaginis</name>
    <name type="common">Wood tiger moth</name>
    <name type="synonym">Phalaena plantaginis</name>
    <dbReference type="NCBI Taxonomy" id="874455"/>
    <lineage>
        <taxon>Eukaryota</taxon>
        <taxon>Metazoa</taxon>
        <taxon>Ecdysozoa</taxon>
        <taxon>Arthropoda</taxon>
        <taxon>Hexapoda</taxon>
        <taxon>Insecta</taxon>
        <taxon>Pterygota</taxon>
        <taxon>Neoptera</taxon>
        <taxon>Endopterygota</taxon>
        <taxon>Lepidoptera</taxon>
        <taxon>Glossata</taxon>
        <taxon>Ditrysia</taxon>
        <taxon>Noctuoidea</taxon>
        <taxon>Erebidae</taxon>
        <taxon>Arctiinae</taxon>
        <taxon>Arctia</taxon>
    </lineage>
</organism>
<evidence type="ECO:0000313" key="4">
    <source>
        <dbReference type="Proteomes" id="UP000494106"/>
    </source>
</evidence>
<dbReference type="GO" id="GO:0005634">
    <property type="term" value="C:nucleus"/>
    <property type="evidence" value="ECO:0007669"/>
    <property type="project" value="InterPro"/>
</dbReference>
<feature type="binding site" evidence="1">
    <location>
        <position position="47"/>
    </location>
    <ligand>
        <name>Zn(2+)</name>
        <dbReference type="ChEBI" id="CHEBI:29105"/>
    </ligand>
</feature>
<reference evidence="3 4" key="1">
    <citation type="submission" date="2020-04" db="EMBL/GenBank/DDBJ databases">
        <authorList>
            <person name="Wallbank WR R."/>
            <person name="Pardo Diaz C."/>
            <person name="Kozak K."/>
            <person name="Martin S."/>
            <person name="Jiggins C."/>
            <person name="Moest M."/>
            <person name="Warren A I."/>
            <person name="Byers J.R.P. K."/>
            <person name="Montejo-Kovacevich G."/>
            <person name="Yen C E."/>
        </authorList>
    </citation>
    <scope>NUCLEOTIDE SEQUENCE [LARGE SCALE GENOMIC DNA]</scope>
</reference>
<proteinExistence type="predicted"/>
<feature type="binding site" evidence="1">
    <location>
        <position position="7"/>
    </location>
    <ligand>
        <name>Zn(2+)</name>
        <dbReference type="ChEBI" id="CHEBI:29105"/>
    </ligand>
</feature>
<feature type="domain" description="ZAD" evidence="2">
    <location>
        <begin position="5"/>
        <end position="74"/>
    </location>
</feature>
<feature type="binding site" evidence="1">
    <location>
        <position position="50"/>
    </location>
    <ligand>
        <name>Zn(2+)</name>
        <dbReference type="ChEBI" id="CHEBI:29105"/>
    </ligand>
</feature>
<gene>
    <name evidence="3" type="ORF">APLA_LOCUS13358</name>
</gene>
<feature type="binding site" evidence="1">
    <location>
        <position position="10"/>
    </location>
    <ligand>
        <name>Zn(2+)</name>
        <dbReference type="ChEBI" id="CHEBI:29105"/>
    </ligand>
</feature>
<dbReference type="EMBL" id="CADEBC010000553">
    <property type="protein sequence ID" value="CAB3252203.1"/>
    <property type="molecule type" value="Genomic_DNA"/>
</dbReference>
<dbReference type="OrthoDB" id="7466659at2759"/>
<accession>A0A8S1B1Z0</accession>
<keyword evidence="1" id="KW-0863">Zinc-finger</keyword>
<evidence type="ECO:0000256" key="1">
    <source>
        <dbReference type="PROSITE-ProRule" id="PRU01263"/>
    </source>
</evidence>
<sequence>MEDSAICRLCLSANVPLHLLKKHLQEMYEYLLRSLLETADHTPIQVCNICCAKIQNCYKFRRSCFLSEESKATNSYWILRILLNMLEQNTNTAGKEDHDMACSVKVEPEDSDDESADDVESRGLIYDNLEIVMKEPDNPQTTIKPCTKLEAGAEECPRPSFVEVPAHCTFLDVSKHISVEIVKIEATDDEPVPGKMDDNSEDLILNKEDNEDVEETPAIKSSINSKKKITLRHKIAAKSKRSKDYDKKNIRQYKHRDSKTKKTIVYTESDYKDTGDKLVQCVVCNKRCYTKLFVRKVPCFSKMDRLDLRGTTASQKPTVN</sequence>
<keyword evidence="1" id="KW-0862">Zinc</keyword>
<comment type="caution">
    <text evidence="3">The sequence shown here is derived from an EMBL/GenBank/DDBJ whole genome shotgun (WGS) entry which is preliminary data.</text>
</comment>
<name>A0A8S1B1Z0_ARCPL</name>
<dbReference type="InterPro" id="IPR012934">
    <property type="entry name" value="Znf_AD"/>
</dbReference>
<dbReference type="SUPFAM" id="SSF57716">
    <property type="entry name" value="Glucocorticoid receptor-like (DNA-binding domain)"/>
    <property type="match status" value="1"/>
</dbReference>
<keyword evidence="1" id="KW-0479">Metal-binding</keyword>
<evidence type="ECO:0000259" key="2">
    <source>
        <dbReference type="PROSITE" id="PS51915"/>
    </source>
</evidence>
<protein>
    <recommendedName>
        <fullName evidence="2">ZAD domain-containing protein</fullName>
    </recommendedName>
</protein>
<evidence type="ECO:0000313" key="3">
    <source>
        <dbReference type="EMBL" id="CAB3252203.1"/>
    </source>
</evidence>
<dbReference type="AlphaFoldDB" id="A0A8S1B1Z0"/>
<dbReference type="GO" id="GO:0008270">
    <property type="term" value="F:zinc ion binding"/>
    <property type="evidence" value="ECO:0007669"/>
    <property type="project" value="UniProtKB-UniRule"/>
</dbReference>
<dbReference type="Pfam" id="PF07776">
    <property type="entry name" value="zf-AD"/>
    <property type="match status" value="1"/>
</dbReference>
<keyword evidence="4" id="KW-1185">Reference proteome</keyword>
<dbReference type="SMART" id="SM00868">
    <property type="entry name" value="zf-AD"/>
    <property type="match status" value="1"/>
</dbReference>
<dbReference type="Proteomes" id="UP000494106">
    <property type="component" value="Unassembled WGS sequence"/>
</dbReference>
<dbReference type="PROSITE" id="PS51915">
    <property type="entry name" value="ZAD"/>
    <property type="match status" value="1"/>
</dbReference>